<dbReference type="InterPro" id="IPR036736">
    <property type="entry name" value="ACP-like_sf"/>
</dbReference>
<dbReference type="Proteomes" id="UP000002730">
    <property type="component" value="Chromosome"/>
</dbReference>
<dbReference type="SUPFAM" id="SSF56801">
    <property type="entry name" value="Acetyl-CoA synthetase-like"/>
    <property type="match status" value="1"/>
</dbReference>
<dbReference type="NCBIfam" id="TIGR01720">
    <property type="entry name" value="NRPS-para261"/>
    <property type="match status" value="1"/>
</dbReference>
<dbReference type="FunFam" id="3.40.50.980:FF:000001">
    <property type="entry name" value="Non-ribosomal peptide synthetase"/>
    <property type="match status" value="1"/>
</dbReference>
<dbReference type="Gene3D" id="1.10.1200.10">
    <property type="entry name" value="ACP-like"/>
    <property type="match status" value="1"/>
</dbReference>
<dbReference type="Pfam" id="PF00668">
    <property type="entry name" value="Condensation"/>
    <property type="match status" value="3"/>
</dbReference>
<dbReference type="SUPFAM" id="SSF47336">
    <property type="entry name" value="ACP-like"/>
    <property type="match status" value="1"/>
</dbReference>
<dbReference type="STRING" id="573061.Clocel_2027"/>
<dbReference type="Gene3D" id="3.40.50.980">
    <property type="match status" value="2"/>
</dbReference>
<dbReference type="GO" id="GO:0017000">
    <property type="term" value="P:antibiotic biosynthetic process"/>
    <property type="evidence" value="ECO:0007669"/>
    <property type="project" value="UniProtKB-KW"/>
</dbReference>
<dbReference type="InterPro" id="IPR001242">
    <property type="entry name" value="Condensation_dom"/>
</dbReference>
<dbReference type="CDD" id="cd05930">
    <property type="entry name" value="A_NRPS"/>
    <property type="match status" value="1"/>
</dbReference>
<evidence type="ECO:0000256" key="2">
    <source>
        <dbReference type="ARBA" id="ARBA00022450"/>
    </source>
</evidence>
<dbReference type="Gene3D" id="2.30.38.10">
    <property type="entry name" value="Luciferase, Domain 3"/>
    <property type="match status" value="1"/>
</dbReference>
<dbReference type="InterPro" id="IPR025110">
    <property type="entry name" value="AMP-bd_C"/>
</dbReference>
<name>D9SM39_CLOC7</name>
<dbReference type="Gene3D" id="3.30.300.30">
    <property type="match status" value="1"/>
</dbReference>
<dbReference type="CDD" id="cd19534">
    <property type="entry name" value="E_NRPS"/>
    <property type="match status" value="1"/>
</dbReference>
<evidence type="ECO:0000259" key="5">
    <source>
        <dbReference type="PROSITE" id="PS50075"/>
    </source>
</evidence>
<dbReference type="Pfam" id="PF00501">
    <property type="entry name" value="AMP-binding"/>
    <property type="match status" value="1"/>
</dbReference>
<dbReference type="PANTHER" id="PTHR45398">
    <property type="match status" value="1"/>
</dbReference>
<dbReference type="InterPro" id="IPR006162">
    <property type="entry name" value="Ppantetheine_attach_site"/>
</dbReference>
<dbReference type="InterPro" id="IPR020845">
    <property type="entry name" value="AMP-binding_CS"/>
</dbReference>
<keyword evidence="4" id="KW-0045">Antibiotic biosynthesis</keyword>
<feature type="domain" description="Carrier" evidence="5">
    <location>
        <begin position="776"/>
        <end position="850"/>
    </location>
</feature>
<evidence type="ECO:0000313" key="6">
    <source>
        <dbReference type="EMBL" id="ADL51770.1"/>
    </source>
</evidence>
<dbReference type="KEGG" id="ccb:Clocel_2027"/>
<dbReference type="InterPro" id="IPR023213">
    <property type="entry name" value="CAT-like_dom_sf"/>
</dbReference>
<evidence type="ECO:0000256" key="4">
    <source>
        <dbReference type="ARBA" id="ARBA00023194"/>
    </source>
</evidence>
<keyword evidence="3" id="KW-0597">Phosphoprotein</keyword>
<dbReference type="PANTHER" id="PTHR45398:SF1">
    <property type="entry name" value="ENZYME, PUTATIVE (JCVI)-RELATED"/>
    <property type="match status" value="1"/>
</dbReference>
<dbReference type="Pfam" id="PF00550">
    <property type="entry name" value="PP-binding"/>
    <property type="match status" value="1"/>
</dbReference>
<keyword evidence="7" id="KW-1185">Reference proteome</keyword>
<organism evidence="6 7">
    <name type="scientific">Clostridium cellulovorans (strain ATCC 35296 / DSM 3052 / OCM 3 / 743B)</name>
    <dbReference type="NCBI Taxonomy" id="573061"/>
    <lineage>
        <taxon>Bacteria</taxon>
        <taxon>Bacillati</taxon>
        <taxon>Bacillota</taxon>
        <taxon>Clostridia</taxon>
        <taxon>Eubacteriales</taxon>
        <taxon>Clostridiaceae</taxon>
        <taxon>Clostridium</taxon>
    </lineage>
</organism>
<dbReference type="RefSeq" id="WP_013291713.1">
    <property type="nucleotide sequence ID" value="NC_014393.1"/>
</dbReference>
<proteinExistence type="predicted"/>
<evidence type="ECO:0000256" key="3">
    <source>
        <dbReference type="ARBA" id="ARBA00022553"/>
    </source>
</evidence>
<dbReference type="Gene3D" id="3.30.559.30">
    <property type="entry name" value="Nonribosomal peptide synthetase, condensation domain"/>
    <property type="match status" value="3"/>
</dbReference>
<dbReference type="OrthoDB" id="51171at2"/>
<evidence type="ECO:0000313" key="7">
    <source>
        <dbReference type="Proteomes" id="UP000002730"/>
    </source>
</evidence>
<comment type="cofactor">
    <cofactor evidence="1">
        <name>pantetheine 4'-phosphate</name>
        <dbReference type="ChEBI" id="CHEBI:47942"/>
    </cofactor>
</comment>
<dbReference type="EMBL" id="CP002160">
    <property type="protein sequence ID" value="ADL51770.1"/>
    <property type="molecule type" value="Genomic_DNA"/>
</dbReference>
<protein>
    <submittedName>
        <fullName evidence="6">Amino acid adenylation domain protein</fullName>
    </submittedName>
</protein>
<dbReference type="InterPro" id="IPR010071">
    <property type="entry name" value="AA_adenyl_dom"/>
</dbReference>
<gene>
    <name evidence="6" type="ordered locus">Clocel_2027</name>
</gene>
<sequence>MLKLYENILFSQKEYQEELEFWMNKLDGELQPVSFPYVDINREFSIDRNNISEVSKKLPEGISKSIIKLSNNTEVTMFVLLTTVLEILIYKYIGSKSIVVATPVLEDDNSSGYNDLVIFKDDIDSSNTFKETLIKTRATVLDAYKNKDYPMKMILNKIFHHEDITKLTNVGVFMSNIHEESVVNQYNFDVVFSFNKVGDDISIRLLHKSEFIETKEAEDILEKYINLLTRFMSDVNLPIKNTDMFLEQEREDILYGFNNTKVLIDEKKSIVDIFHDIVEKYKNKNAIVTEKEILTYDQLNKKANQLARVLLKNNIKNSDTVAIVLYPCADILISILAILKIGATYLPLEANIPEERLRYICLDSNVKGIVTKKDIIKKHKLKVLTLFLDDDILTTEEEFNIDMEKGFDDVAYIIYTSGTTGKPKGVEVKNRGLVNYTNWFKNKANLIAEDKGILISSFSFDLGYTSLYSSILSGSELHILSKDQYSNPDFLLDYIEDKGITFMKTTPSLFSTISRTDRFEDLRCFNSVRLVVLGGEMINLKDVEKVHKNYPNIKVFNHYGPTETTIGAISIEIDFDDFDKYKKIPVIGKPINNTNIYVLDGDRNPMPVGIPGEIYISGEGIAKGYVNNKKLTEEKFVRNPFVEGSFMYKTNDRGRFIADGTIEFLGRMDNQVKIRGYRVEIEEIQRVISGYEKVKESLVQVKENKEKDKFICAYLVAEQLTIIEIREYLSKHLPDYMIPAYFVMINKMPLTPNGKIDYRVLPDIGDDIDTGEIYLEPRNSTEEKMCLVWSEILGVKKVGIRDNFFALGGDSIKAIQVSSRLHKYSIDLELKDLMEYQTIEELSCKVKVRSVKSNQELVVGEVQLTPIQKRFFINKFNKEHHWNQAVMLFKEDGFDETILKKVFKAIIEKHDGLRMVYSSHNGEIAQFNQGLENQGFNIEVVELHGIDDFEKIIKEKEKEIQESIDLKNGPLVKLGLFKTDCGDHLLIAIHHLVIDGVSWRIIFEDLTKGYFDAIEEKKIDLGDKTDSYKSWAEKINTYAQSKELIEEKLYWNEIENKEIALLPKDNYANEEVLVKDNGTVVIELTDEETEAIIKQVNKPFNTSINDILITGLGRALKAWTNQEKFIINLEGHGREKIIDDINVNRTIGWFTTVFPIYLDMSISDDLATQIKNIKEKLKRIPKKGIGYGVLKYLTEGRHKKDLIFRLKPEICFNYLGQFDQEIDNSLFKISKIPCKSTISEENQRQYTFHINSMIKNGKLEIAFDYSKKQYNESNVRKFANLYYDSIKDIIDYCTVNSERVLTPSDLTYATISINELDSIQNQYNKKNLKIKDIYQLSPMQKVMIRHTTMGNGISPYFNNRIFTVNGGMDIGIIKEAFNIITEKYDILRTIFHLKEKKEPLQIVFEDRKNQVYYEDISMLDKYEKEVYFRGFVKNDALKGFDLTKDYLMRLSILKTGDRTYKIIWSNHHSILDGWSRMIILKDFLDIVECIKKKRKLQRDMPVQYSEYIKWINSQHISKAYDYWINLLENYKIKSLLKKDIKENGKGEYIQDSIYRIIDEDSTSKLKEMAKKSKVTLNIVFQGIWAVLLQKLSNQEDVVFGSVISGRVPNIPNVEKIIGPLFNVIPVRVKSNKITFDKCLENLQKLSIESQTYGFVAMEEYKEFKANEELVDSVIFFENYPVEDSIKELCNEDRVISDIEFLDQGHCNFNIFILPFDNTRVNISYNSRIYRKGTVEKILDYFIDILEQILQNPRILIEELKLE</sequence>
<dbReference type="GO" id="GO:0003824">
    <property type="term" value="F:catalytic activity"/>
    <property type="evidence" value="ECO:0007669"/>
    <property type="project" value="InterPro"/>
</dbReference>
<dbReference type="PROSITE" id="PS00455">
    <property type="entry name" value="AMP_BINDING"/>
    <property type="match status" value="1"/>
</dbReference>
<keyword evidence="2" id="KW-0596">Phosphopantetheine</keyword>
<dbReference type="PROSITE" id="PS50075">
    <property type="entry name" value="CARRIER"/>
    <property type="match status" value="1"/>
</dbReference>
<dbReference type="Pfam" id="PF13193">
    <property type="entry name" value="AMP-binding_C"/>
    <property type="match status" value="1"/>
</dbReference>
<dbReference type="HOGENOM" id="CLU_000022_2_2_9"/>
<reference evidence="6 7" key="1">
    <citation type="submission" date="2010-08" db="EMBL/GenBank/DDBJ databases">
        <title>Complete sequence of Clostridium cellulovorans 743B.</title>
        <authorList>
            <consortium name="US DOE Joint Genome Institute"/>
            <person name="Lucas S."/>
            <person name="Copeland A."/>
            <person name="Lapidus A."/>
            <person name="Cheng J.-F."/>
            <person name="Bruce D."/>
            <person name="Goodwin L."/>
            <person name="Pitluck S."/>
            <person name="Chertkov O."/>
            <person name="Detter J.C."/>
            <person name="Han C."/>
            <person name="Tapia R."/>
            <person name="Land M."/>
            <person name="Hauser L."/>
            <person name="Chang Y.-J."/>
            <person name="Jeffries C."/>
            <person name="Kyrpides N."/>
            <person name="Ivanova N."/>
            <person name="Mikhailova N."/>
            <person name="Hemme C.L."/>
            <person name="Woyke T."/>
        </authorList>
    </citation>
    <scope>NUCLEOTIDE SEQUENCE [LARGE SCALE GENOMIC DNA]</scope>
    <source>
        <strain evidence="7">ATCC 35296 / DSM 3052 / OCM 3 / 743B</strain>
    </source>
</reference>
<dbReference type="GO" id="GO:0008610">
    <property type="term" value="P:lipid biosynthetic process"/>
    <property type="evidence" value="ECO:0007669"/>
    <property type="project" value="UniProtKB-ARBA"/>
</dbReference>
<dbReference type="PROSITE" id="PS00012">
    <property type="entry name" value="PHOSPHOPANTETHEINE"/>
    <property type="match status" value="1"/>
</dbReference>
<evidence type="ECO:0000256" key="1">
    <source>
        <dbReference type="ARBA" id="ARBA00001957"/>
    </source>
</evidence>
<dbReference type="InterPro" id="IPR000873">
    <property type="entry name" value="AMP-dep_synth/lig_dom"/>
</dbReference>
<accession>D9SM39</accession>
<dbReference type="NCBIfam" id="TIGR01733">
    <property type="entry name" value="AA-adenyl-dom"/>
    <property type="match status" value="1"/>
</dbReference>
<dbReference type="InterPro" id="IPR009081">
    <property type="entry name" value="PP-bd_ACP"/>
</dbReference>
<dbReference type="InterPro" id="IPR010060">
    <property type="entry name" value="NRPS_synth"/>
</dbReference>
<dbReference type="InterPro" id="IPR045851">
    <property type="entry name" value="AMP-bd_C_sf"/>
</dbReference>
<dbReference type="FunFam" id="1.10.1200.10:FF:000005">
    <property type="entry name" value="Nonribosomal peptide synthetase 1"/>
    <property type="match status" value="1"/>
</dbReference>
<dbReference type="Gene3D" id="3.30.559.10">
    <property type="entry name" value="Chloramphenicol acetyltransferase-like domain"/>
    <property type="match status" value="2"/>
</dbReference>
<dbReference type="eggNOG" id="COG1020">
    <property type="taxonomic scope" value="Bacteria"/>
</dbReference>
<dbReference type="SUPFAM" id="SSF52777">
    <property type="entry name" value="CoA-dependent acyltransferases"/>
    <property type="match status" value="5"/>
</dbReference>